<feature type="transmembrane region" description="Helical" evidence="1">
    <location>
        <begin position="61"/>
        <end position="83"/>
    </location>
</feature>
<evidence type="ECO:0000256" key="1">
    <source>
        <dbReference type="SAM" id="Phobius"/>
    </source>
</evidence>
<accession>A0A8S1IRT1</accession>
<evidence type="ECO:0000313" key="3">
    <source>
        <dbReference type="Proteomes" id="UP000708148"/>
    </source>
</evidence>
<organism evidence="2 3">
    <name type="scientific">Ostreobium quekettii</name>
    <dbReference type="NCBI Taxonomy" id="121088"/>
    <lineage>
        <taxon>Eukaryota</taxon>
        <taxon>Viridiplantae</taxon>
        <taxon>Chlorophyta</taxon>
        <taxon>core chlorophytes</taxon>
        <taxon>Ulvophyceae</taxon>
        <taxon>TCBD clade</taxon>
        <taxon>Bryopsidales</taxon>
        <taxon>Ostreobineae</taxon>
        <taxon>Ostreobiaceae</taxon>
        <taxon>Ostreobium</taxon>
    </lineage>
</organism>
<keyword evidence="1" id="KW-0472">Membrane</keyword>
<comment type="caution">
    <text evidence="2">The sequence shown here is derived from an EMBL/GenBank/DDBJ whole genome shotgun (WGS) entry which is preliminary data.</text>
</comment>
<sequence length="103" mass="10870">MGIGQHFVVPFAPAVNNGSCTMSTQKWNGAAGLGPFYAVHFATVILLAGLLPLLGIQLSCWLLLAFIRYFGPFGILLVCVARVSPMLLCGGGCSGRDLACRLQ</sequence>
<keyword evidence="1" id="KW-0812">Transmembrane</keyword>
<dbReference type="AlphaFoldDB" id="A0A8S1IRT1"/>
<reference evidence="2" key="1">
    <citation type="submission" date="2020-12" db="EMBL/GenBank/DDBJ databases">
        <authorList>
            <person name="Iha C."/>
        </authorList>
    </citation>
    <scope>NUCLEOTIDE SEQUENCE</scope>
</reference>
<name>A0A8S1IRT1_9CHLO</name>
<keyword evidence="1" id="KW-1133">Transmembrane helix</keyword>
<keyword evidence="3" id="KW-1185">Reference proteome</keyword>
<dbReference type="Proteomes" id="UP000708148">
    <property type="component" value="Unassembled WGS sequence"/>
</dbReference>
<protein>
    <submittedName>
        <fullName evidence="2">Uncharacterized protein</fullName>
    </submittedName>
</protein>
<proteinExistence type="predicted"/>
<gene>
    <name evidence="2" type="ORF">OSTQU699_LOCUS3318</name>
</gene>
<feature type="transmembrane region" description="Helical" evidence="1">
    <location>
        <begin position="36"/>
        <end position="54"/>
    </location>
</feature>
<evidence type="ECO:0000313" key="2">
    <source>
        <dbReference type="EMBL" id="CAD7697957.1"/>
    </source>
</evidence>
<dbReference type="EMBL" id="CAJHUC010000735">
    <property type="protein sequence ID" value="CAD7697957.1"/>
    <property type="molecule type" value="Genomic_DNA"/>
</dbReference>